<evidence type="ECO:0000256" key="3">
    <source>
        <dbReference type="ARBA" id="ARBA00022946"/>
    </source>
</evidence>
<dbReference type="EMBL" id="NKQK01000011">
    <property type="protein sequence ID" value="PSS17405.1"/>
    <property type="molecule type" value="Genomic_DNA"/>
</dbReference>
<reference evidence="5" key="2">
    <citation type="journal article" date="2018" name="BMC Genomics">
        <title>A manually annotated Actinidia chinensis var. chinensis (kiwifruit) genome highlights the challenges associated with draft genomes and gene prediction in plants.</title>
        <authorList>
            <person name="Pilkington S.M."/>
            <person name="Crowhurst R."/>
            <person name="Hilario E."/>
            <person name="Nardozza S."/>
            <person name="Fraser L."/>
            <person name="Peng Y."/>
            <person name="Gunaseelan K."/>
            <person name="Simpson R."/>
            <person name="Tahir J."/>
            <person name="Deroles S.C."/>
            <person name="Templeton K."/>
            <person name="Luo Z."/>
            <person name="Davy M."/>
            <person name="Cheng C."/>
            <person name="McNeilage M."/>
            <person name="Scaglione D."/>
            <person name="Liu Y."/>
            <person name="Zhang Q."/>
            <person name="Datson P."/>
            <person name="De Silva N."/>
            <person name="Gardiner S.E."/>
            <person name="Bassett H."/>
            <person name="Chagne D."/>
            <person name="McCallum J."/>
            <person name="Dzierzon H."/>
            <person name="Deng C."/>
            <person name="Wang Y.Y."/>
            <person name="Barron L."/>
            <person name="Manako K."/>
            <person name="Bowen J."/>
            <person name="Foster T.M."/>
            <person name="Erridge Z.A."/>
            <person name="Tiffin H."/>
            <person name="Waite C.N."/>
            <person name="Davies K.M."/>
            <person name="Grierson E.P."/>
            <person name="Laing W.A."/>
            <person name="Kirk R."/>
            <person name="Chen X."/>
            <person name="Wood M."/>
            <person name="Montefiori M."/>
            <person name="Brummell D.A."/>
            <person name="Schwinn K.E."/>
            <person name="Catanach A."/>
            <person name="Fullerton C."/>
            <person name="Li D."/>
            <person name="Meiyalaghan S."/>
            <person name="Nieuwenhuizen N."/>
            <person name="Read N."/>
            <person name="Prakash R."/>
            <person name="Hunter D."/>
            <person name="Zhang H."/>
            <person name="McKenzie M."/>
            <person name="Knabel M."/>
            <person name="Harris A."/>
            <person name="Allan A.C."/>
            <person name="Gleave A."/>
            <person name="Chen A."/>
            <person name="Janssen B.J."/>
            <person name="Plunkett B."/>
            <person name="Ampomah-Dwamena C."/>
            <person name="Voogd C."/>
            <person name="Leif D."/>
            <person name="Lafferty D."/>
            <person name="Souleyre E.J.F."/>
            <person name="Varkonyi-Gasic E."/>
            <person name="Gambi F."/>
            <person name="Hanley J."/>
            <person name="Yao J.L."/>
            <person name="Cheung J."/>
            <person name="David K.M."/>
            <person name="Warren B."/>
            <person name="Marsh K."/>
            <person name="Snowden K.C."/>
            <person name="Lin-Wang K."/>
            <person name="Brian L."/>
            <person name="Martinez-Sanchez M."/>
            <person name="Wang M."/>
            <person name="Ileperuma N."/>
            <person name="Macnee N."/>
            <person name="Campin R."/>
            <person name="McAtee P."/>
            <person name="Drummond R.S.M."/>
            <person name="Espley R.V."/>
            <person name="Ireland H.S."/>
            <person name="Wu R."/>
            <person name="Atkinson R.G."/>
            <person name="Karunairetnam S."/>
            <person name="Bulley S."/>
            <person name="Chunkath S."/>
            <person name="Hanley Z."/>
            <person name="Storey R."/>
            <person name="Thrimawithana A.H."/>
            <person name="Thomson S."/>
            <person name="David C."/>
            <person name="Testolin R."/>
            <person name="Huang H."/>
            <person name="Hellens R.P."/>
            <person name="Schaffer R.J."/>
        </authorList>
    </citation>
    <scope>NUCLEOTIDE SEQUENCE [LARGE SCALE GENOMIC DNA]</scope>
    <source>
        <strain evidence="5">cv. Red5</strain>
    </source>
</reference>
<dbReference type="SMART" id="SM00733">
    <property type="entry name" value="Mterf"/>
    <property type="match status" value="7"/>
</dbReference>
<dbReference type="FunFam" id="1.25.70.10:FF:000001">
    <property type="entry name" value="Mitochondrial transcription termination factor-like"/>
    <property type="match status" value="1"/>
</dbReference>
<dbReference type="InterPro" id="IPR003690">
    <property type="entry name" value="MTERF"/>
</dbReference>
<keyword evidence="2" id="KW-0805">Transcription regulation</keyword>
<dbReference type="AlphaFoldDB" id="A0A2R6QYF1"/>
<protein>
    <submittedName>
        <fullName evidence="4">Transcription termination factor like</fullName>
    </submittedName>
</protein>
<dbReference type="InParanoid" id="A0A2R6QYF1"/>
<keyword evidence="3" id="KW-0809">Transit peptide</keyword>
<dbReference type="InterPro" id="IPR038538">
    <property type="entry name" value="MTERF_sf"/>
</dbReference>
<keyword evidence="5" id="KW-1185">Reference proteome</keyword>
<evidence type="ECO:0000313" key="5">
    <source>
        <dbReference type="Proteomes" id="UP000241394"/>
    </source>
</evidence>
<dbReference type="GO" id="GO:0003676">
    <property type="term" value="F:nucleic acid binding"/>
    <property type="evidence" value="ECO:0007669"/>
    <property type="project" value="InterPro"/>
</dbReference>
<keyword evidence="2" id="KW-0806">Transcription termination</keyword>
<dbReference type="STRING" id="1590841.A0A2R6QYF1"/>
<reference evidence="4 5" key="1">
    <citation type="submission" date="2017-07" db="EMBL/GenBank/DDBJ databases">
        <title>An improved, manually edited Actinidia chinensis var. chinensis (kiwifruit) genome highlights the challenges associated with draft genomes and gene prediction in plants.</title>
        <authorList>
            <person name="Pilkington S."/>
            <person name="Crowhurst R."/>
            <person name="Hilario E."/>
            <person name="Nardozza S."/>
            <person name="Fraser L."/>
            <person name="Peng Y."/>
            <person name="Gunaseelan K."/>
            <person name="Simpson R."/>
            <person name="Tahir J."/>
            <person name="Deroles S."/>
            <person name="Templeton K."/>
            <person name="Luo Z."/>
            <person name="Davy M."/>
            <person name="Cheng C."/>
            <person name="Mcneilage M."/>
            <person name="Scaglione D."/>
            <person name="Liu Y."/>
            <person name="Zhang Q."/>
            <person name="Datson P."/>
            <person name="De Silva N."/>
            <person name="Gardiner S."/>
            <person name="Bassett H."/>
            <person name="Chagne D."/>
            <person name="Mccallum J."/>
            <person name="Dzierzon H."/>
            <person name="Deng C."/>
            <person name="Wang Y.-Y."/>
            <person name="Barron N."/>
            <person name="Manako K."/>
            <person name="Bowen J."/>
            <person name="Foster T."/>
            <person name="Erridge Z."/>
            <person name="Tiffin H."/>
            <person name="Waite C."/>
            <person name="Davies K."/>
            <person name="Grierson E."/>
            <person name="Laing W."/>
            <person name="Kirk R."/>
            <person name="Chen X."/>
            <person name="Wood M."/>
            <person name="Montefiori M."/>
            <person name="Brummell D."/>
            <person name="Schwinn K."/>
            <person name="Catanach A."/>
            <person name="Fullerton C."/>
            <person name="Li D."/>
            <person name="Meiyalaghan S."/>
            <person name="Nieuwenhuizen N."/>
            <person name="Read N."/>
            <person name="Prakash R."/>
            <person name="Hunter D."/>
            <person name="Zhang H."/>
            <person name="Mckenzie M."/>
            <person name="Knabel M."/>
            <person name="Harris A."/>
            <person name="Allan A."/>
            <person name="Chen A."/>
            <person name="Janssen B."/>
            <person name="Plunkett B."/>
            <person name="Dwamena C."/>
            <person name="Voogd C."/>
            <person name="Leif D."/>
            <person name="Lafferty D."/>
            <person name="Souleyre E."/>
            <person name="Varkonyi-Gasic E."/>
            <person name="Gambi F."/>
            <person name="Hanley J."/>
            <person name="Yao J.-L."/>
            <person name="Cheung J."/>
            <person name="David K."/>
            <person name="Warren B."/>
            <person name="Marsh K."/>
            <person name="Snowden K."/>
            <person name="Lin-Wang K."/>
            <person name="Brian L."/>
            <person name="Martinez-Sanchez M."/>
            <person name="Wang M."/>
            <person name="Ileperuma N."/>
            <person name="Macnee N."/>
            <person name="Campin R."/>
            <person name="Mcatee P."/>
            <person name="Drummond R."/>
            <person name="Espley R."/>
            <person name="Ireland H."/>
            <person name="Wu R."/>
            <person name="Atkinson R."/>
            <person name="Karunairetnam S."/>
            <person name="Bulley S."/>
            <person name="Chunkath S."/>
            <person name="Hanley Z."/>
            <person name="Storey R."/>
            <person name="Thrimawithana A."/>
            <person name="Thomson S."/>
            <person name="David C."/>
            <person name="Testolin R."/>
        </authorList>
    </citation>
    <scope>NUCLEOTIDE SEQUENCE [LARGE SCALE GENOMIC DNA]</scope>
    <source>
        <strain evidence="5">cv. Red5</strain>
        <tissue evidence="4">Young leaf</tissue>
    </source>
</reference>
<dbReference type="OMA" id="PRFFLNK"/>
<comment type="caution">
    <text evidence="4">The sequence shown here is derived from an EMBL/GenBank/DDBJ whole genome shotgun (WGS) entry which is preliminary data.</text>
</comment>
<evidence type="ECO:0000313" key="4">
    <source>
        <dbReference type="EMBL" id="PSS17405.1"/>
    </source>
</evidence>
<dbReference type="Gramene" id="PSS17405">
    <property type="protein sequence ID" value="PSS17405"/>
    <property type="gene ID" value="CEY00_Acc12192"/>
</dbReference>
<dbReference type="PANTHER" id="PTHR13068">
    <property type="entry name" value="CGI-12 PROTEIN-RELATED"/>
    <property type="match status" value="1"/>
</dbReference>
<dbReference type="Proteomes" id="UP000241394">
    <property type="component" value="Chromosome LG11"/>
</dbReference>
<evidence type="ECO:0000256" key="2">
    <source>
        <dbReference type="ARBA" id="ARBA00022472"/>
    </source>
</evidence>
<dbReference type="PANTHER" id="PTHR13068:SF130">
    <property type="entry name" value="TRANSCRIPTION TERMINATION FACTOR MTERF6, CHLOROPLASTIC_MITOCHONDRIAL-LIKE"/>
    <property type="match status" value="1"/>
</dbReference>
<dbReference type="GO" id="GO:0006353">
    <property type="term" value="P:DNA-templated transcription termination"/>
    <property type="evidence" value="ECO:0007669"/>
    <property type="project" value="UniProtKB-KW"/>
</dbReference>
<sequence length="389" mass="44357">MYSCRSLIALSLKNPHPFSLYKPHISSFSLLFSSSSRQDRITLADYLLRRHLFSPETVSKLSSPEKYLKNPENSDSVLSFLEESGFSRTQIEQVIKRDPVVLSAKLDTTIKPKIKVLQDSGLSPTDIAEIISTGPWILRGSTDYRLGQTFLTLKSVLGSVVGVSKVLKRHGLLLVRDLEKTLIPNVEFLKSCGISSSQMVKYVYNFPRFFLNKPETIKECVRRVDEMGFSRESKTFLFAIRAISSMTVGSWELKLELFRSLGFSDDDIASAFRRAPHVFAISERKIKEVTRTLVHKGRSDISFIIRHPGLLGYSVENRLEPRLQVLEVLETKKLLPRKPSLTTVLTFTDERFFEKYVLPYLNEVGNLYASLMRANRQQKPVLLVENSQI</sequence>
<dbReference type="OrthoDB" id="637682at2759"/>
<comment type="similarity">
    <text evidence="1">Belongs to the mTERF family.</text>
</comment>
<name>A0A2R6QYF1_ACTCC</name>
<proteinExistence type="inferred from homology"/>
<keyword evidence="2" id="KW-0804">Transcription</keyword>
<dbReference type="Gene3D" id="1.25.70.10">
    <property type="entry name" value="Transcription termination factor 3, mitochondrial"/>
    <property type="match status" value="1"/>
</dbReference>
<gene>
    <name evidence="4" type="ORF">CEY00_Acc12192</name>
</gene>
<organism evidence="4 5">
    <name type="scientific">Actinidia chinensis var. chinensis</name>
    <name type="common">Chinese soft-hair kiwi</name>
    <dbReference type="NCBI Taxonomy" id="1590841"/>
    <lineage>
        <taxon>Eukaryota</taxon>
        <taxon>Viridiplantae</taxon>
        <taxon>Streptophyta</taxon>
        <taxon>Embryophyta</taxon>
        <taxon>Tracheophyta</taxon>
        <taxon>Spermatophyta</taxon>
        <taxon>Magnoliopsida</taxon>
        <taxon>eudicotyledons</taxon>
        <taxon>Gunneridae</taxon>
        <taxon>Pentapetalae</taxon>
        <taxon>asterids</taxon>
        <taxon>Ericales</taxon>
        <taxon>Actinidiaceae</taxon>
        <taxon>Actinidia</taxon>
    </lineage>
</organism>
<evidence type="ECO:0000256" key="1">
    <source>
        <dbReference type="ARBA" id="ARBA00007692"/>
    </source>
</evidence>
<accession>A0A2R6QYF1</accession>
<dbReference type="Pfam" id="PF02536">
    <property type="entry name" value="mTERF"/>
    <property type="match status" value="3"/>
</dbReference>